<proteinExistence type="inferred from homology"/>
<keyword evidence="2 3" id="KW-0732">Signal</keyword>
<organism evidence="5 6">
    <name type="scientific">Oceanospirillum linum</name>
    <dbReference type="NCBI Taxonomy" id="966"/>
    <lineage>
        <taxon>Bacteria</taxon>
        <taxon>Pseudomonadati</taxon>
        <taxon>Pseudomonadota</taxon>
        <taxon>Gammaproteobacteria</taxon>
        <taxon>Oceanospirillales</taxon>
        <taxon>Oceanospirillaceae</taxon>
        <taxon>Oceanospirillum</taxon>
    </lineage>
</organism>
<feature type="domain" description="Leucine-binding protein" evidence="4">
    <location>
        <begin position="31"/>
        <end position="368"/>
    </location>
</feature>
<dbReference type="InterPro" id="IPR028081">
    <property type="entry name" value="Leu-bd"/>
</dbReference>
<dbReference type="EMBL" id="MTSD02000004">
    <property type="protein sequence ID" value="OOV86943.1"/>
    <property type="molecule type" value="Genomic_DNA"/>
</dbReference>
<feature type="signal peptide" evidence="3">
    <location>
        <begin position="1"/>
        <end position="24"/>
    </location>
</feature>
<dbReference type="AlphaFoldDB" id="A0A1T1HAU4"/>
<evidence type="ECO:0000256" key="3">
    <source>
        <dbReference type="SAM" id="SignalP"/>
    </source>
</evidence>
<dbReference type="STRING" id="966.BTA35_0210660"/>
<dbReference type="Pfam" id="PF13458">
    <property type="entry name" value="Peripla_BP_6"/>
    <property type="match status" value="1"/>
</dbReference>
<dbReference type="CDD" id="cd06327">
    <property type="entry name" value="PBP1_SBP-like"/>
    <property type="match status" value="1"/>
</dbReference>
<comment type="similarity">
    <text evidence="1">Belongs to the leucine-binding protein family.</text>
</comment>
<dbReference type="PANTHER" id="PTHR30483">
    <property type="entry name" value="LEUCINE-SPECIFIC-BINDING PROTEIN"/>
    <property type="match status" value="1"/>
</dbReference>
<dbReference type="Proteomes" id="UP000190064">
    <property type="component" value="Unassembled WGS sequence"/>
</dbReference>
<dbReference type="InterPro" id="IPR051010">
    <property type="entry name" value="BCAA_transport"/>
</dbReference>
<dbReference type="RefSeq" id="WP_078319996.1">
    <property type="nucleotide sequence ID" value="NZ_FXTS01000005.1"/>
</dbReference>
<name>A0A1T1HAU4_OCELI</name>
<evidence type="ECO:0000256" key="2">
    <source>
        <dbReference type="ARBA" id="ARBA00022729"/>
    </source>
</evidence>
<feature type="chain" id="PRO_5010527650" evidence="3">
    <location>
        <begin position="25"/>
        <end position="406"/>
    </location>
</feature>
<gene>
    <name evidence="5" type="ORF">BTA35_0210660</name>
</gene>
<comment type="caution">
    <text evidence="5">The sequence shown here is derived from an EMBL/GenBank/DDBJ whole genome shotgun (WGS) entry which is preliminary data.</text>
</comment>
<sequence>MRLKLKKISAGVLSALALSAGSHAAGISDNEVRIGYIADMSGTYSPLAGPNGLTAAKMAIADFGGKVNGKNITIVAADDQNKPDIGANKVRQWIDTNNIDLVAGMVSSAVTIAVNKVVESKDKLSIVSGSASSSITNQYCTPNSVHYVYDTYAMAHGTGEAVVKEGGDSWFFLTADYAFGHAMEGDVASVVKGSGGKVVGAVRHPLATSDFSSFILQAQASGAKIVGLANAGADTINALKTAKEFGVVASGQKLAGLLVFLHDVKSLGLETTQGLQLTTGFYWDRTPETRTWSKRFYKETGTMPTMVHAGVYSSTMHYLKAVEKTGTDDSQTVLNEMKSTPVNDFFATNGRIRDDGRMIHDMYLAEVKKPSESKGEWDLFKILRTIPADQAFRPLSESKCHLVAKG</sequence>
<keyword evidence="6" id="KW-1185">Reference proteome</keyword>
<dbReference type="Gene3D" id="3.40.50.2300">
    <property type="match status" value="2"/>
</dbReference>
<evidence type="ECO:0000256" key="1">
    <source>
        <dbReference type="ARBA" id="ARBA00010062"/>
    </source>
</evidence>
<dbReference type="InterPro" id="IPR028082">
    <property type="entry name" value="Peripla_BP_I"/>
</dbReference>
<protein>
    <submittedName>
        <fullName evidence="5">ABC transporter permease</fullName>
    </submittedName>
</protein>
<evidence type="ECO:0000313" key="5">
    <source>
        <dbReference type="EMBL" id="OOV86943.1"/>
    </source>
</evidence>
<dbReference type="PANTHER" id="PTHR30483:SF6">
    <property type="entry name" value="PERIPLASMIC BINDING PROTEIN OF ABC TRANSPORTER FOR NATURAL AMINO ACIDS"/>
    <property type="match status" value="1"/>
</dbReference>
<dbReference type="SUPFAM" id="SSF53822">
    <property type="entry name" value="Periplasmic binding protein-like I"/>
    <property type="match status" value="1"/>
</dbReference>
<reference evidence="5" key="1">
    <citation type="submission" date="2017-02" db="EMBL/GenBank/DDBJ databases">
        <title>Draft Genome Sequence of the Salt Water Bacterium Oceanospirillum linum ATCC 11336.</title>
        <authorList>
            <person name="Trachtenberg A.M."/>
            <person name="Carney J.G."/>
            <person name="Linnane J.D."/>
            <person name="Rheaume B.A."/>
            <person name="Pitts N.L."/>
            <person name="Mykles D.L."/>
            <person name="Maclea K.S."/>
        </authorList>
    </citation>
    <scope>NUCLEOTIDE SEQUENCE [LARGE SCALE GENOMIC DNA]</scope>
    <source>
        <strain evidence="5">ATCC 11336</strain>
    </source>
</reference>
<accession>A0A1T1HAU4</accession>
<evidence type="ECO:0000259" key="4">
    <source>
        <dbReference type="Pfam" id="PF13458"/>
    </source>
</evidence>
<evidence type="ECO:0000313" key="6">
    <source>
        <dbReference type="Proteomes" id="UP000190064"/>
    </source>
</evidence>